<keyword evidence="3" id="KW-1185">Reference proteome</keyword>
<feature type="chain" id="PRO_5040484735" evidence="1">
    <location>
        <begin position="17"/>
        <end position="84"/>
    </location>
</feature>
<keyword evidence="1" id="KW-0732">Signal</keyword>
<dbReference type="AlphaFoldDB" id="A0A9N9CDH8"/>
<evidence type="ECO:0000313" key="2">
    <source>
        <dbReference type="EMBL" id="CAG8598002.1"/>
    </source>
</evidence>
<evidence type="ECO:0000313" key="3">
    <source>
        <dbReference type="Proteomes" id="UP000789572"/>
    </source>
</evidence>
<accession>A0A9N9CDH8</accession>
<feature type="signal peptide" evidence="1">
    <location>
        <begin position="1"/>
        <end position="16"/>
    </location>
</feature>
<gene>
    <name evidence="2" type="ORF">POCULU_LOCUS7317</name>
</gene>
<comment type="caution">
    <text evidence="2">The sequence shown here is derived from an EMBL/GenBank/DDBJ whole genome shotgun (WGS) entry which is preliminary data.</text>
</comment>
<proteinExistence type="predicted"/>
<dbReference type="Proteomes" id="UP000789572">
    <property type="component" value="Unassembled WGS sequence"/>
</dbReference>
<reference evidence="2" key="1">
    <citation type="submission" date="2021-06" db="EMBL/GenBank/DDBJ databases">
        <authorList>
            <person name="Kallberg Y."/>
            <person name="Tangrot J."/>
            <person name="Rosling A."/>
        </authorList>
    </citation>
    <scope>NUCLEOTIDE SEQUENCE</scope>
    <source>
        <strain evidence="2">IA702</strain>
    </source>
</reference>
<dbReference type="EMBL" id="CAJVPJ010001619">
    <property type="protein sequence ID" value="CAG8598002.1"/>
    <property type="molecule type" value="Genomic_DNA"/>
</dbReference>
<feature type="non-terminal residue" evidence="2">
    <location>
        <position position="84"/>
    </location>
</feature>
<sequence>MLLILLSLLLSLTARKQPFSMLFLYSWEHGISAYKVKPVGKCLFLGLSSLGGTQLFSLWRSQLVNATWKLTVELEKTIIWEKYE</sequence>
<name>A0A9N9CDH8_9GLOM</name>
<organism evidence="2 3">
    <name type="scientific">Paraglomus occultum</name>
    <dbReference type="NCBI Taxonomy" id="144539"/>
    <lineage>
        <taxon>Eukaryota</taxon>
        <taxon>Fungi</taxon>
        <taxon>Fungi incertae sedis</taxon>
        <taxon>Mucoromycota</taxon>
        <taxon>Glomeromycotina</taxon>
        <taxon>Glomeromycetes</taxon>
        <taxon>Paraglomerales</taxon>
        <taxon>Paraglomeraceae</taxon>
        <taxon>Paraglomus</taxon>
    </lineage>
</organism>
<evidence type="ECO:0000256" key="1">
    <source>
        <dbReference type="SAM" id="SignalP"/>
    </source>
</evidence>
<protein>
    <submittedName>
        <fullName evidence="2">8206_t:CDS:1</fullName>
    </submittedName>
</protein>